<proteinExistence type="predicted"/>
<accession>A0A1I7ZBV8</accession>
<evidence type="ECO:0000313" key="2">
    <source>
        <dbReference type="WBParaSite" id="L893_g24845.t1"/>
    </source>
</evidence>
<sequence length="138" mass="16101">MNSSNNIFSALIGNKDVEEIPRIAECLPRFPIARLTTNAKQLSWCVDVATESYNMEPHSLFPHKHLLQQAANLNNGKHQTYGVIHRPRRISVLEQKAIQTLTSIDQADLRRLRIQMHKLKQMKPWWTLKRKISRQHKS</sequence>
<organism evidence="1 2">
    <name type="scientific">Steinernema glaseri</name>
    <dbReference type="NCBI Taxonomy" id="37863"/>
    <lineage>
        <taxon>Eukaryota</taxon>
        <taxon>Metazoa</taxon>
        <taxon>Ecdysozoa</taxon>
        <taxon>Nematoda</taxon>
        <taxon>Chromadorea</taxon>
        <taxon>Rhabditida</taxon>
        <taxon>Tylenchina</taxon>
        <taxon>Panagrolaimomorpha</taxon>
        <taxon>Strongyloidoidea</taxon>
        <taxon>Steinernematidae</taxon>
        <taxon>Steinernema</taxon>
    </lineage>
</organism>
<dbReference type="Proteomes" id="UP000095287">
    <property type="component" value="Unplaced"/>
</dbReference>
<dbReference type="AlphaFoldDB" id="A0A1I7ZBV8"/>
<protein>
    <submittedName>
        <fullName evidence="2">Uncharacterized protein</fullName>
    </submittedName>
</protein>
<keyword evidence="1" id="KW-1185">Reference proteome</keyword>
<dbReference type="WBParaSite" id="L893_g24845.t1">
    <property type="protein sequence ID" value="L893_g24845.t1"/>
    <property type="gene ID" value="L893_g24845"/>
</dbReference>
<evidence type="ECO:0000313" key="1">
    <source>
        <dbReference type="Proteomes" id="UP000095287"/>
    </source>
</evidence>
<name>A0A1I7ZBV8_9BILA</name>
<reference evidence="2" key="1">
    <citation type="submission" date="2016-11" db="UniProtKB">
        <authorList>
            <consortium name="WormBaseParasite"/>
        </authorList>
    </citation>
    <scope>IDENTIFICATION</scope>
</reference>